<sequence length="91" mass="10422">MHHIRSDLVLKLQKHCKILCRVVPRSVPTVLCTKLFNREPEYSKVLIQNGIGRRLKIDFQIAMNFALLCKGPFILWGLWGLLGASPPILTR</sequence>
<evidence type="ECO:0000313" key="2">
    <source>
        <dbReference type="EMBL" id="QHS92244.1"/>
    </source>
</evidence>
<dbReference type="AlphaFoldDB" id="A0A6C0BKN7"/>
<reference evidence="2" key="1">
    <citation type="journal article" date="2020" name="Nature">
        <title>Giant virus diversity and host interactions through global metagenomics.</title>
        <authorList>
            <person name="Schulz F."/>
            <person name="Roux S."/>
            <person name="Paez-Espino D."/>
            <person name="Jungbluth S."/>
            <person name="Walsh D.A."/>
            <person name="Denef V.J."/>
            <person name="McMahon K.D."/>
            <person name="Konstantinidis K.T."/>
            <person name="Eloe-Fadrosh E.A."/>
            <person name="Kyrpides N.C."/>
            <person name="Woyke T."/>
        </authorList>
    </citation>
    <scope>NUCLEOTIDE SEQUENCE</scope>
    <source>
        <strain evidence="2">GVMAG-M-3300014204-73</strain>
    </source>
</reference>
<accession>A0A6C0BKN7</accession>
<keyword evidence="1" id="KW-1133">Transmembrane helix</keyword>
<organism evidence="2">
    <name type="scientific">viral metagenome</name>
    <dbReference type="NCBI Taxonomy" id="1070528"/>
    <lineage>
        <taxon>unclassified sequences</taxon>
        <taxon>metagenomes</taxon>
        <taxon>organismal metagenomes</taxon>
    </lineage>
</organism>
<evidence type="ECO:0000256" key="1">
    <source>
        <dbReference type="SAM" id="Phobius"/>
    </source>
</evidence>
<feature type="transmembrane region" description="Helical" evidence="1">
    <location>
        <begin position="61"/>
        <end position="82"/>
    </location>
</feature>
<proteinExistence type="predicted"/>
<dbReference type="EMBL" id="MN739177">
    <property type="protein sequence ID" value="QHS92244.1"/>
    <property type="molecule type" value="Genomic_DNA"/>
</dbReference>
<keyword evidence="1" id="KW-0472">Membrane</keyword>
<name>A0A6C0BKN7_9ZZZZ</name>
<protein>
    <submittedName>
        <fullName evidence="2">Uncharacterized protein</fullName>
    </submittedName>
</protein>
<keyword evidence="1" id="KW-0812">Transmembrane</keyword>